<dbReference type="SUPFAM" id="SSF46894">
    <property type="entry name" value="C-terminal effector domain of the bipartite response regulators"/>
    <property type="match status" value="1"/>
</dbReference>
<dbReference type="RefSeq" id="WP_016142523.1">
    <property type="nucleotide sequence ID" value="NZ_KB976987.1"/>
</dbReference>
<keyword evidence="1" id="KW-0805">Transcription regulation</keyword>
<dbReference type="EMBL" id="APQM01000009">
    <property type="protein sequence ID" value="EOQ67672.1"/>
    <property type="molecule type" value="Genomic_DNA"/>
</dbReference>
<dbReference type="PRINTS" id="PR00038">
    <property type="entry name" value="HTHLUXR"/>
</dbReference>
<feature type="domain" description="HTH luxR-type" evidence="4">
    <location>
        <begin position="170"/>
        <end position="236"/>
    </location>
</feature>
<dbReference type="Gene3D" id="1.10.10.10">
    <property type="entry name" value="Winged helix-like DNA-binding domain superfamily/Winged helix DNA-binding domain"/>
    <property type="match status" value="1"/>
</dbReference>
<comment type="caution">
    <text evidence="5">The sequence shown here is derived from an EMBL/GenBank/DDBJ whole genome shotgun (WGS) entry which is preliminary data.</text>
</comment>
<evidence type="ECO:0000313" key="6">
    <source>
        <dbReference type="Proteomes" id="UP000014024"/>
    </source>
</evidence>
<accession>R8YJL3</accession>
<dbReference type="PROSITE" id="PS50043">
    <property type="entry name" value="HTH_LUXR_2"/>
    <property type="match status" value="1"/>
</dbReference>
<sequence>MENWQEDLLSASLIIQNEYQLFEIVKSTALKLGFDYCAYGMQSPLSIAEPKTVMLNNYPEAWQKRYMEGQYVRIDPTVQHCMMSLQPLVWSSQSAKTQAQKDFWEDARSYNLNFGWAQSSRDFIGTRGMLTLARSVEELSEKEQKSQSINMYWLSQTVHSSIAKIMNDTEFARFNLYLTNREKEVLRWTAEGKTSGEIAQILGVTERTVNFHLVNSMQKLNVNNKISAAIRAVMLGIL</sequence>
<dbReference type="InterPro" id="IPR000792">
    <property type="entry name" value="Tscrpt_reg_LuxR_C"/>
</dbReference>
<dbReference type="InterPro" id="IPR036693">
    <property type="entry name" value="TF_LuxR_autoind-bd_dom_sf"/>
</dbReference>
<dbReference type="OrthoDB" id="9774661at2"/>
<dbReference type="SMART" id="SM00421">
    <property type="entry name" value="HTH_LUXR"/>
    <property type="match status" value="1"/>
</dbReference>
<evidence type="ECO:0000256" key="2">
    <source>
        <dbReference type="ARBA" id="ARBA00023125"/>
    </source>
</evidence>
<dbReference type="InterPro" id="IPR005143">
    <property type="entry name" value="TF_LuxR_autoind-bd_dom"/>
</dbReference>
<dbReference type="CDD" id="cd06170">
    <property type="entry name" value="LuxR_C_like"/>
    <property type="match status" value="1"/>
</dbReference>
<dbReference type="InterPro" id="IPR036388">
    <property type="entry name" value="WH-like_DNA-bd_sf"/>
</dbReference>
<evidence type="ECO:0000256" key="3">
    <source>
        <dbReference type="ARBA" id="ARBA00023163"/>
    </source>
</evidence>
<dbReference type="HOGENOM" id="CLU_072786_7_0_6"/>
<protein>
    <recommendedName>
        <fullName evidence="4">HTH luxR-type domain-containing protein</fullName>
    </recommendedName>
</protein>
<dbReference type="PANTHER" id="PTHR44688:SF16">
    <property type="entry name" value="DNA-BINDING TRANSCRIPTIONAL ACTIVATOR DEVR_DOSR"/>
    <property type="match status" value="1"/>
</dbReference>
<dbReference type="Pfam" id="PF03472">
    <property type="entry name" value="Autoind_bind"/>
    <property type="match status" value="1"/>
</dbReference>
<proteinExistence type="predicted"/>
<dbReference type="Proteomes" id="UP000014024">
    <property type="component" value="Unassembled WGS sequence"/>
</dbReference>
<dbReference type="GO" id="GO:0006355">
    <property type="term" value="P:regulation of DNA-templated transcription"/>
    <property type="evidence" value="ECO:0007669"/>
    <property type="project" value="InterPro"/>
</dbReference>
<evidence type="ECO:0000259" key="4">
    <source>
        <dbReference type="PROSITE" id="PS50043"/>
    </source>
</evidence>
<evidence type="ECO:0000256" key="1">
    <source>
        <dbReference type="ARBA" id="ARBA00023015"/>
    </source>
</evidence>
<dbReference type="PATRIC" id="fig|1217691.3.peg.2682"/>
<gene>
    <name evidence="5" type="ORF">F931_02731</name>
</gene>
<organism evidence="5 6">
    <name type="scientific">Acinetobacter pittii ANC 4050</name>
    <dbReference type="NCBI Taxonomy" id="1217691"/>
    <lineage>
        <taxon>Bacteria</taxon>
        <taxon>Pseudomonadati</taxon>
        <taxon>Pseudomonadota</taxon>
        <taxon>Gammaproteobacteria</taxon>
        <taxon>Moraxellales</taxon>
        <taxon>Moraxellaceae</taxon>
        <taxon>Acinetobacter</taxon>
        <taxon>Acinetobacter calcoaceticus/baumannii complex</taxon>
    </lineage>
</organism>
<name>R8YJL3_ACIPI</name>
<keyword evidence="3" id="KW-0804">Transcription</keyword>
<dbReference type="AlphaFoldDB" id="R8YJL3"/>
<dbReference type="InterPro" id="IPR016032">
    <property type="entry name" value="Sig_transdc_resp-reg_C-effctor"/>
</dbReference>
<dbReference type="SUPFAM" id="SSF75516">
    <property type="entry name" value="Pheromone-binding domain of LuxR-like quorum-sensing transcription factors"/>
    <property type="match status" value="1"/>
</dbReference>
<reference evidence="5 6" key="1">
    <citation type="submission" date="2013-02" db="EMBL/GenBank/DDBJ databases">
        <title>The Genome Sequence of Acinetobacter sp. ANC 4050.</title>
        <authorList>
            <consortium name="The Broad Institute Genome Sequencing Platform"/>
            <consortium name="The Broad Institute Genome Sequencing Center for Infectious Disease"/>
            <person name="Cerqueira G."/>
            <person name="Feldgarden M."/>
            <person name="Courvalin P."/>
            <person name="Perichon B."/>
            <person name="Grillot-Courvalin C."/>
            <person name="Clermont D."/>
            <person name="Rocha E."/>
            <person name="Yoon E.-J."/>
            <person name="Nemec A."/>
            <person name="Walker B."/>
            <person name="Young S.K."/>
            <person name="Zeng Q."/>
            <person name="Gargeya S."/>
            <person name="Fitzgerald M."/>
            <person name="Haas B."/>
            <person name="Abouelleil A."/>
            <person name="Alvarado L."/>
            <person name="Arachchi H.M."/>
            <person name="Berlin A.M."/>
            <person name="Chapman S.B."/>
            <person name="Dewar J."/>
            <person name="Goldberg J."/>
            <person name="Griggs A."/>
            <person name="Gujja S."/>
            <person name="Hansen M."/>
            <person name="Howarth C."/>
            <person name="Imamovic A."/>
            <person name="Larimer J."/>
            <person name="McCowan C."/>
            <person name="Murphy C."/>
            <person name="Neiman D."/>
            <person name="Pearson M."/>
            <person name="Priest M."/>
            <person name="Roberts A."/>
            <person name="Saif S."/>
            <person name="Shea T."/>
            <person name="Sisk P."/>
            <person name="Sykes S."/>
            <person name="Wortman J."/>
            <person name="Nusbaum C."/>
            <person name="Birren B."/>
        </authorList>
    </citation>
    <scope>NUCLEOTIDE SEQUENCE [LARGE SCALE GENOMIC DNA]</scope>
    <source>
        <strain evidence="5 6">ANC 4050</strain>
    </source>
</reference>
<dbReference type="Gene3D" id="3.30.450.80">
    <property type="entry name" value="Transcription factor LuxR-like, autoinducer-binding domain"/>
    <property type="match status" value="1"/>
</dbReference>
<dbReference type="PANTHER" id="PTHR44688">
    <property type="entry name" value="DNA-BINDING TRANSCRIPTIONAL ACTIVATOR DEVR_DOSR"/>
    <property type="match status" value="1"/>
</dbReference>
<dbReference type="PROSITE" id="PS00622">
    <property type="entry name" value="HTH_LUXR_1"/>
    <property type="match status" value="1"/>
</dbReference>
<keyword evidence="2" id="KW-0238">DNA-binding</keyword>
<evidence type="ECO:0000313" key="5">
    <source>
        <dbReference type="EMBL" id="EOQ67672.1"/>
    </source>
</evidence>
<dbReference type="GO" id="GO:0003677">
    <property type="term" value="F:DNA binding"/>
    <property type="evidence" value="ECO:0007669"/>
    <property type="project" value="UniProtKB-KW"/>
</dbReference>
<dbReference type="Pfam" id="PF00196">
    <property type="entry name" value="GerE"/>
    <property type="match status" value="1"/>
</dbReference>